<feature type="binding site" evidence="5">
    <location>
        <position position="282"/>
    </location>
    <ligand>
        <name>S-adenosyl-L-methionine</name>
        <dbReference type="ChEBI" id="CHEBI:59789"/>
    </ligand>
</feature>
<dbReference type="GO" id="GO:0070475">
    <property type="term" value="P:rRNA base methylation"/>
    <property type="evidence" value="ECO:0007669"/>
    <property type="project" value="TreeGrafter"/>
</dbReference>
<dbReference type="Proteomes" id="UP000070412">
    <property type="component" value="Unassembled WGS sequence"/>
</dbReference>
<dbReference type="Pfam" id="PF21148">
    <property type="entry name" value="NSUN5_fdxn-like"/>
    <property type="match status" value="1"/>
</dbReference>
<dbReference type="PANTHER" id="PTHR22807">
    <property type="entry name" value="NOP2 YEAST -RELATED NOL1/NOP2/FMU SUN DOMAIN-CONTAINING"/>
    <property type="match status" value="1"/>
</dbReference>
<evidence type="ECO:0000259" key="8">
    <source>
        <dbReference type="PROSITE" id="PS51686"/>
    </source>
</evidence>
<feature type="domain" description="SAM-dependent MTase RsmB/NOP-type" evidence="8">
    <location>
        <begin position="141"/>
        <end position="459"/>
    </location>
</feature>
<feature type="compositionally biased region" description="Basic residues" evidence="7">
    <location>
        <begin position="500"/>
        <end position="509"/>
    </location>
</feature>
<keyword evidence="2 5" id="KW-0808">Transferase</keyword>
<evidence type="ECO:0000256" key="1">
    <source>
        <dbReference type="ARBA" id="ARBA00022603"/>
    </source>
</evidence>
<name>A0A131ZXA0_SARSC</name>
<dbReference type="InterPro" id="IPR049561">
    <property type="entry name" value="NSUN5_7_fdxn-like"/>
</dbReference>
<dbReference type="PROSITE" id="PS51686">
    <property type="entry name" value="SAM_MT_RSMB_NOP"/>
    <property type="match status" value="1"/>
</dbReference>
<evidence type="ECO:0000313" key="10">
    <source>
        <dbReference type="EMBL" id="KPM02905.1"/>
    </source>
</evidence>
<dbReference type="InterPro" id="IPR029063">
    <property type="entry name" value="SAM-dependent_MTases_sf"/>
</dbReference>
<evidence type="ECO:0000313" key="11">
    <source>
        <dbReference type="EnsemblMetazoa" id="KAF7489679.1"/>
    </source>
</evidence>
<dbReference type="VEuPathDB" id="VectorBase:SSCA005351"/>
<proteinExistence type="inferred from homology"/>
<keyword evidence="3 5" id="KW-0949">S-adenosyl-L-methionine</keyword>
<dbReference type="PRINTS" id="PR02008">
    <property type="entry name" value="RCMTFAMILY"/>
</dbReference>
<dbReference type="InterPro" id="IPR049560">
    <property type="entry name" value="MeTrfase_RsmB-F_NOP2_cat"/>
</dbReference>
<gene>
    <name evidence="10" type="ORF">QR98_0013310</name>
    <name evidence="9" type="ORF">SSS_7290</name>
</gene>
<evidence type="ECO:0000256" key="5">
    <source>
        <dbReference type="PROSITE-ProRule" id="PRU01023"/>
    </source>
</evidence>
<feature type="coiled-coil region" evidence="6">
    <location>
        <begin position="155"/>
        <end position="182"/>
    </location>
</feature>
<dbReference type="AlphaFoldDB" id="A0A131ZXA0"/>
<comment type="similarity">
    <text evidence="5">Belongs to the class I-like SAM-binding methyltransferase superfamily. RsmB/NOP family.</text>
</comment>
<feature type="region of interest" description="Disordered" evidence="7">
    <location>
        <begin position="488"/>
        <end position="509"/>
    </location>
</feature>
<sequence length="509" mass="58879">MSPIMEEKFSRNYQKSLSKLKDSKIPNKRSKLHRAYYSAVEVLERLQQKSGSLNGLMNRYSSDKCIKMIYALVVKVLKNQKTINKILDILPKFDKDDYLNCTMIKILVAELIFGEKSFLKYRLKNEVKFVSDNLCKNNRKGIEEENKNLIRYVRINRLKIDLKELLNKLDELQFKMKIYDKSEIDFEQFKLLALQLKPNDFVLDYHFDDLLVFNDQASKILTNSDLYHHGLIAMQDKSSFLAIESMNLQENMIIMDACAAPGMKTAAIASRLNNQCVLYAIDANRKRFNEMKSLLQKSKVKFKSLCLDFTKLDPNNYPNLDILLLDPSCSGSGINRRFEFSKSSNETQDEDDDPNGNNSTEDKRLERLAKFQLALLQASIPFQAKRIVYSTCSKYQCENEDVINSLLQSDPNLNYEVIDPFPEWPMRGVGDYPFSSLCLRASYESTLTNGFFCCVLQRKDSSDTILSEDIKISDSNNVSLEEKLECNQSVSEKGGERKENRKRKKKIKK</sequence>
<keyword evidence="12" id="KW-1185">Reference proteome</keyword>
<comment type="caution">
    <text evidence="5">Lacks conserved residue(s) required for the propagation of feature annotation.</text>
</comment>
<dbReference type="EMBL" id="WVUK01000064">
    <property type="protein sequence ID" value="KAF7489679.1"/>
    <property type="molecule type" value="Genomic_DNA"/>
</dbReference>
<keyword evidence="4 5" id="KW-0694">RNA-binding</keyword>
<feature type="binding site" evidence="5">
    <location>
        <position position="308"/>
    </location>
    <ligand>
        <name>S-adenosyl-L-methionine</name>
        <dbReference type="ChEBI" id="CHEBI:59789"/>
    </ligand>
</feature>
<dbReference type="InterPro" id="IPR023267">
    <property type="entry name" value="RCMT"/>
</dbReference>
<reference evidence="9" key="3">
    <citation type="submission" date="2020-01" db="EMBL/GenBank/DDBJ databases">
        <authorList>
            <person name="Korhonen P.K.K."/>
            <person name="Guangxu M.G."/>
            <person name="Wang T.W."/>
            <person name="Stroehlein A.J.S."/>
            <person name="Young N.D."/>
            <person name="Ang C.-S.A."/>
            <person name="Fernando D.W.F."/>
            <person name="Lu H.L."/>
            <person name="Taylor S.T."/>
            <person name="Ehtesham M.E.M."/>
            <person name="Najaraj S.H.N."/>
            <person name="Harsha G.H.G."/>
            <person name="Madugundu A.M."/>
            <person name="Renuse S.R."/>
            <person name="Holt D.H."/>
            <person name="Pandey A.P."/>
            <person name="Papenfuss A.P."/>
            <person name="Gasser R.B.G."/>
            <person name="Fischer K.F."/>
        </authorList>
    </citation>
    <scope>NUCLEOTIDE SEQUENCE</scope>
    <source>
        <strain evidence="9">SSS_KF_BRIS2020</strain>
    </source>
</reference>
<organism evidence="10 13">
    <name type="scientific">Sarcoptes scabiei</name>
    <name type="common">Itch mite</name>
    <name type="synonym">Acarus scabiei</name>
    <dbReference type="NCBI Taxonomy" id="52283"/>
    <lineage>
        <taxon>Eukaryota</taxon>
        <taxon>Metazoa</taxon>
        <taxon>Ecdysozoa</taxon>
        <taxon>Arthropoda</taxon>
        <taxon>Chelicerata</taxon>
        <taxon>Arachnida</taxon>
        <taxon>Acari</taxon>
        <taxon>Acariformes</taxon>
        <taxon>Sarcoptiformes</taxon>
        <taxon>Astigmata</taxon>
        <taxon>Psoroptidia</taxon>
        <taxon>Sarcoptoidea</taxon>
        <taxon>Sarcoptidae</taxon>
        <taxon>Sarcoptinae</taxon>
        <taxon>Sarcoptes</taxon>
    </lineage>
</organism>
<evidence type="ECO:0000256" key="3">
    <source>
        <dbReference type="ARBA" id="ARBA00022691"/>
    </source>
</evidence>
<dbReference type="GO" id="GO:0008173">
    <property type="term" value="F:RNA methyltransferase activity"/>
    <property type="evidence" value="ECO:0007669"/>
    <property type="project" value="InterPro"/>
</dbReference>
<dbReference type="OrthoDB" id="435282at2759"/>
<keyword evidence="6" id="KW-0175">Coiled coil</keyword>
<dbReference type="EnsemblMetazoa" id="SSS_7290s_mrna">
    <property type="protein sequence ID" value="KAF7489679.1"/>
    <property type="gene ID" value="SSS_7290"/>
</dbReference>
<protein>
    <submittedName>
        <fullName evidence="9">Putative 28S rRNA (Cytosine-C(5))-methyltransferase</fullName>
    </submittedName>
    <submittedName>
        <fullName evidence="10">Williams-beuren syndrome critical region protein-like protein</fullName>
    </submittedName>
</protein>
<dbReference type="InterPro" id="IPR001678">
    <property type="entry name" value="MeTrfase_RsmB-F_NOP2_dom"/>
</dbReference>
<feature type="active site" description="Nucleophile" evidence="5">
    <location>
        <position position="392"/>
    </location>
</feature>
<dbReference type="Gene3D" id="3.40.50.150">
    <property type="entry name" value="Vaccinia Virus protein VP39"/>
    <property type="match status" value="1"/>
</dbReference>
<dbReference type="GO" id="GO:0005730">
    <property type="term" value="C:nucleolus"/>
    <property type="evidence" value="ECO:0007669"/>
    <property type="project" value="TreeGrafter"/>
</dbReference>
<evidence type="ECO:0000313" key="9">
    <source>
        <dbReference type="EMBL" id="KAF7489679.1"/>
    </source>
</evidence>
<feature type="region of interest" description="Disordered" evidence="7">
    <location>
        <begin position="340"/>
        <end position="361"/>
    </location>
</feature>
<dbReference type="EMBL" id="JXLN01003300">
    <property type="protein sequence ID" value="KPM02905.1"/>
    <property type="molecule type" value="Genomic_DNA"/>
</dbReference>
<dbReference type="Pfam" id="PF01189">
    <property type="entry name" value="Methyltr_RsmB-F"/>
    <property type="match status" value="1"/>
</dbReference>
<reference evidence="11" key="4">
    <citation type="submission" date="2022-06" db="UniProtKB">
        <authorList>
            <consortium name="EnsemblMetazoa"/>
        </authorList>
    </citation>
    <scope>IDENTIFICATION</scope>
</reference>
<dbReference type="PANTHER" id="PTHR22807:SF4">
    <property type="entry name" value="28S RRNA (CYTOSINE-C(5))-METHYLTRANSFERASE"/>
    <property type="match status" value="1"/>
</dbReference>
<feature type="binding site" evidence="5">
    <location>
        <position position="326"/>
    </location>
    <ligand>
        <name>S-adenosyl-L-methionine</name>
        <dbReference type="ChEBI" id="CHEBI:59789"/>
    </ligand>
</feature>
<reference evidence="10 13" key="1">
    <citation type="journal article" date="2015" name="Parasit. Vectors">
        <title>Draft genome of the scabies mite.</title>
        <authorList>
            <person name="Rider S.D.Jr."/>
            <person name="Morgan M.S."/>
            <person name="Arlian L.G."/>
        </authorList>
    </citation>
    <scope>NUCLEOTIDE SEQUENCE [LARGE SCALE GENOMIC DNA]</scope>
    <source>
        <strain evidence="10">Arlian Lab</strain>
    </source>
</reference>
<dbReference type="GO" id="GO:0003723">
    <property type="term" value="F:RNA binding"/>
    <property type="evidence" value="ECO:0007669"/>
    <property type="project" value="UniProtKB-UniRule"/>
</dbReference>
<evidence type="ECO:0000313" key="13">
    <source>
        <dbReference type="Proteomes" id="UP000616769"/>
    </source>
</evidence>
<evidence type="ECO:0000313" key="12">
    <source>
        <dbReference type="Proteomes" id="UP000070412"/>
    </source>
</evidence>
<reference evidence="12" key="2">
    <citation type="journal article" date="2020" name="PLoS Negl. Trop. Dis.">
        <title>High-quality nuclear genome for Sarcoptes scabiei-A critical resource for a neglected parasite.</title>
        <authorList>
            <person name="Korhonen P.K."/>
            <person name="Gasser R.B."/>
            <person name="Ma G."/>
            <person name="Wang T."/>
            <person name="Stroehlein A.J."/>
            <person name="Young N.D."/>
            <person name="Ang C.S."/>
            <person name="Fernando D.D."/>
            <person name="Lu H.C."/>
            <person name="Taylor S."/>
            <person name="Reynolds S.L."/>
            <person name="Mofiz E."/>
            <person name="Najaraj S.H."/>
            <person name="Gowda H."/>
            <person name="Madugundu A."/>
            <person name="Renuse S."/>
            <person name="Holt D."/>
            <person name="Pandey A."/>
            <person name="Papenfuss A.T."/>
            <person name="Fischer K."/>
        </authorList>
    </citation>
    <scope>NUCLEOTIDE SEQUENCE [LARGE SCALE GENOMIC DNA]</scope>
</reference>
<accession>A0A131ZXA0</accession>
<keyword evidence="1 5" id="KW-0489">Methyltransferase</keyword>
<dbReference type="SUPFAM" id="SSF53335">
    <property type="entry name" value="S-adenosyl-L-methionine-dependent methyltransferases"/>
    <property type="match status" value="1"/>
</dbReference>
<evidence type="ECO:0000256" key="7">
    <source>
        <dbReference type="SAM" id="MobiDB-lite"/>
    </source>
</evidence>
<evidence type="ECO:0000256" key="6">
    <source>
        <dbReference type="SAM" id="Coils"/>
    </source>
</evidence>
<dbReference type="Gene3D" id="3.30.70.1170">
    <property type="entry name" value="Sun protein, domain 3"/>
    <property type="match status" value="1"/>
</dbReference>
<evidence type="ECO:0000256" key="4">
    <source>
        <dbReference type="ARBA" id="ARBA00022884"/>
    </source>
</evidence>
<dbReference type="Proteomes" id="UP000616769">
    <property type="component" value="Unassembled WGS sequence"/>
</dbReference>
<evidence type="ECO:0000256" key="2">
    <source>
        <dbReference type="ARBA" id="ARBA00022679"/>
    </source>
</evidence>